<accession>A0A0A9CN45</accession>
<feature type="region of interest" description="Disordered" evidence="1">
    <location>
        <begin position="1"/>
        <end position="37"/>
    </location>
</feature>
<reference evidence="2" key="1">
    <citation type="submission" date="2014-09" db="EMBL/GenBank/DDBJ databases">
        <authorList>
            <person name="Magalhaes I.L.F."/>
            <person name="Oliveira U."/>
            <person name="Santos F.R."/>
            <person name="Vidigal T.H.D.A."/>
            <person name="Brescovit A.D."/>
            <person name="Santos A.J."/>
        </authorList>
    </citation>
    <scope>NUCLEOTIDE SEQUENCE</scope>
    <source>
        <tissue evidence="2">Shoot tissue taken approximately 20 cm above the soil surface</tissue>
    </source>
</reference>
<proteinExistence type="predicted"/>
<name>A0A0A9CN45_ARUDO</name>
<dbReference type="AlphaFoldDB" id="A0A0A9CN45"/>
<feature type="compositionally biased region" description="Polar residues" evidence="1">
    <location>
        <begin position="1"/>
        <end position="14"/>
    </location>
</feature>
<evidence type="ECO:0000313" key="2">
    <source>
        <dbReference type="EMBL" id="JAD74815.1"/>
    </source>
</evidence>
<protein>
    <submittedName>
        <fullName evidence="2">Uncharacterized protein</fullName>
    </submittedName>
</protein>
<feature type="compositionally biased region" description="Basic residues" evidence="1">
    <location>
        <begin position="16"/>
        <end position="25"/>
    </location>
</feature>
<organism evidence="2">
    <name type="scientific">Arundo donax</name>
    <name type="common">Giant reed</name>
    <name type="synonym">Donax arundinaceus</name>
    <dbReference type="NCBI Taxonomy" id="35708"/>
    <lineage>
        <taxon>Eukaryota</taxon>
        <taxon>Viridiplantae</taxon>
        <taxon>Streptophyta</taxon>
        <taxon>Embryophyta</taxon>
        <taxon>Tracheophyta</taxon>
        <taxon>Spermatophyta</taxon>
        <taxon>Magnoliopsida</taxon>
        <taxon>Liliopsida</taxon>
        <taxon>Poales</taxon>
        <taxon>Poaceae</taxon>
        <taxon>PACMAD clade</taxon>
        <taxon>Arundinoideae</taxon>
        <taxon>Arundineae</taxon>
        <taxon>Arundo</taxon>
    </lineage>
</organism>
<reference evidence="2" key="2">
    <citation type="journal article" date="2015" name="Data Brief">
        <title>Shoot transcriptome of the giant reed, Arundo donax.</title>
        <authorList>
            <person name="Barrero R.A."/>
            <person name="Guerrero F.D."/>
            <person name="Moolhuijzen P."/>
            <person name="Goolsby J.A."/>
            <person name="Tidwell J."/>
            <person name="Bellgard S.E."/>
            <person name="Bellgard M.I."/>
        </authorList>
    </citation>
    <scope>NUCLEOTIDE SEQUENCE</scope>
    <source>
        <tissue evidence="2">Shoot tissue taken approximately 20 cm above the soil surface</tissue>
    </source>
</reference>
<sequence>MCSPRCASTNATTTRRPCRRPRCPRLRPPSRPAGAATAAGCRWCPTARGGRSTAAA</sequence>
<evidence type="ECO:0000256" key="1">
    <source>
        <dbReference type="SAM" id="MobiDB-lite"/>
    </source>
</evidence>
<dbReference type="EMBL" id="GBRH01223080">
    <property type="protein sequence ID" value="JAD74815.1"/>
    <property type="molecule type" value="Transcribed_RNA"/>
</dbReference>